<accession>A0A8S5M2S5</accession>
<sequence length="70" mass="7833">MDWKEILTQVTISLLGIVITTVSGYVIALINSKIKDEKMKKILNDALNVVSNGVDFVYQTYVEELKGTDL</sequence>
<dbReference type="EMBL" id="BK014805">
    <property type="protein sequence ID" value="DAD76589.1"/>
    <property type="molecule type" value="Genomic_DNA"/>
</dbReference>
<evidence type="ECO:0000313" key="2">
    <source>
        <dbReference type="EMBL" id="DAD76589.1"/>
    </source>
</evidence>
<keyword evidence="1" id="KW-1133">Transmembrane helix</keyword>
<dbReference type="InterPro" id="IPR010026">
    <property type="entry name" value="Phage_holin_LL-H"/>
</dbReference>
<name>A0A8S5M2S5_9CAUD</name>
<keyword evidence="1" id="KW-0812">Transmembrane</keyword>
<proteinExistence type="predicted"/>
<protein>
    <submittedName>
        <fullName evidence="2">Holin</fullName>
    </submittedName>
</protein>
<feature type="transmembrane region" description="Helical" evidence="1">
    <location>
        <begin position="6"/>
        <end position="30"/>
    </location>
</feature>
<keyword evidence="1" id="KW-0472">Membrane</keyword>
<reference evidence="2" key="1">
    <citation type="journal article" date="2021" name="Proc. Natl. Acad. Sci. U.S.A.">
        <title>A Catalog of Tens of Thousands of Viruses from Human Metagenomes Reveals Hidden Associations with Chronic Diseases.</title>
        <authorList>
            <person name="Tisza M.J."/>
            <person name="Buck C.B."/>
        </authorList>
    </citation>
    <scope>NUCLEOTIDE SEQUENCE</scope>
    <source>
        <strain evidence="2">CtOkv13</strain>
    </source>
</reference>
<dbReference type="Pfam" id="PF09682">
    <property type="entry name" value="Phage_holin_6_1"/>
    <property type="match status" value="1"/>
</dbReference>
<evidence type="ECO:0000256" key="1">
    <source>
        <dbReference type="SAM" id="Phobius"/>
    </source>
</evidence>
<organism evidence="2">
    <name type="scientific">Siphoviridae sp. ctOkv13</name>
    <dbReference type="NCBI Taxonomy" id="2826314"/>
    <lineage>
        <taxon>Viruses</taxon>
        <taxon>Duplodnaviria</taxon>
        <taxon>Heunggongvirae</taxon>
        <taxon>Uroviricota</taxon>
        <taxon>Caudoviricetes</taxon>
    </lineage>
</organism>